<dbReference type="STRING" id="376489.A5892_08915"/>
<dbReference type="InterPro" id="IPR007313">
    <property type="entry name" value="FxsA"/>
</dbReference>
<evidence type="ECO:0000256" key="2">
    <source>
        <dbReference type="SAM" id="Phobius"/>
    </source>
</evidence>
<dbReference type="Proteomes" id="UP000077875">
    <property type="component" value="Chromosome"/>
</dbReference>
<accession>A0A172YE82</accession>
<dbReference type="PANTHER" id="PTHR35335">
    <property type="entry name" value="UPF0716 PROTEIN FXSA"/>
    <property type="match status" value="1"/>
</dbReference>
<proteinExistence type="predicted"/>
<dbReference type="AlphaFoldDB" id="A0A172YE82"/>
<reference evidence="3 4" key="1">
    <citation type="submission" date="2016-04" db="EMBL/GenBank/DDBJ databases">
        <title>Complete Genome Sequence of Halotalea alkalilenta IHB B 13600.</title>
        <authorList>
            <person name="Swarnkar M.K."/>
            <person name="Sharma A."/>
            <person name="Kaushal K."/>
            <person name="Soni R."/>
            <person name="Rana S."/>
            <person name="Singh A.K."/>
            <person name="Gulati A."/>
        </authorList>
    </citation>
    <scope>NUCLEOTIDE SEQUENCE [LARGE SCALE GENOMIC DNA]</scope>
    <source>
        <strain evidence="3 4">IHB B 13600</strain>
    </source>
</reference>
<keyword evidence="2" id="KW-0812">Transmembrane</keyword>
<dbReference type="Pfam" id="PF04186">
    <property type="entry name" value="FxsA"/>
    <property type="match status" value="1"/>
</dbReference>
<evidence type="ECO:0000313" key="4">
    <source>
        <dbReference type="Proteomes" id="UP000077875"/>
    </source>
</evidence>
<feature type="transmembrane region" description="Helical" evidence="2">
    <location>
        <begin position="27"/>
        <end position="45"/>
    </location>
</feature>
<keyword evidence="4" id="KW-1185">Reference proteome</keyword>
<dbReference type="PANTHER" id="PTHR35335:SF1">
    <property type="entry name" value="UPF0716 PROTEIN FXSA"/>
    <property type="match status" value="1"/>
</dbReference>
<dbReference type="GO" id="GO:0016020">
    <property type="term" value="C:membrane"/>
    <property type="evidence" value="ECO:0007669"/>
    <property type="project" value="InterPro"/>
</dbReference>
<dbReference type="KEGG" id="haa:A5892_08915"/>
<dbReference type="RefSeq" id="WP_064122511.1">
    <property type="nucleotide sequence ID" value="NZ_CP015243.1"/>
</dbReference>
<evidence type="ECO:0000256" key="1">
    <source>
        <dbReference type="SAM" id="MobiDB-lite"/>
    </source>
</evidence>
<keyword evidence="2" id="KW-0472">Membrane</keyword>
<keyword evidence="2" id="KW-1133">Transmembrane helix</keyword>
<gene>
    <name evidence="3" type="ORF">A5892_08915</name>
</gene>
<evidence type="ECO:0008006" key="5">
    <source>
        <dbReference type="Google" id="ProtNLM"/>
    </source>
</evidence>
<feature type="region of interest" description="Disordered" evidence="1">
    <location>
        <begin position="112"/>
        <end position="161"/>
    </location>
</feature>
<dbReference type="NCBIfam" id="NF008528">
    <property type="entry name" value="PRK11463.1-2"/>
    <property type="match status" value="1"/>
</dbReference>
<evidence type="ECO:0000313" key="3">
    <source>
        <dbReference type="EMBL" id="ANF57569.1"/>
    </source>
</evidence>
<protein>
    <recommendedName>
        <fullName evidence="5">Exlusion protein FxsA</fullName>
    </recommendedName>
</protein>
<name>A0A172YE82_9GAMM</name>
<feature type="compositionally biased region" description="Polar residues" evidence="1">
    <location>
        <begin position="139"/>
        <end position="149"/>
    </location>
</feature>
<sequence>MPIFIFIALYFLADLIALILLGGQIGVLATLLLIIGTAVLGIQLIRREGMQALRNAQLSLLQGRANPSELIRGSTLVIAGFMLLLPGPLSDLVGLCCLVPLLIRRLRGNPPVEPYHPGRDRTGGDTFHGQAPSHDERTAQSNQTNQGQTIEGEYIEHKHRD</sequence>
<organism evidence="3 4">
    <name type="scientific">Halotalea alkalilenta</name>
    <dbReference type="NCBI Taxonomy" id="376489"/>
    <lineage>
        <taxon>Bacteria</taxon>
        <taxon>Pseudomonadati</taxon>
        <taxon>Pseudomonadota</taxon>
        <taxon>Gammaproteobacteria</taxon>
        <taxon>Oceanospirillales</taxon>
        <taxon>Halomonadaceae</taxon>
        <taxon>Halotalea</taxon>
    </lineage>
</organism>
<dbReference type="EMBL" id="CP015243">
    <property type="protein sequence ID" value="ANF57569.1"/>
    <property type="molecule type" value="Genomic_DNA"/>
</dbReference>